<keyword evidence="3" id="KW-0547">Nucleotide-binding</keyword>
<sequence>MIRIGLIQFPGSNCERETALAVKRAGMEPVEFLWNEPLRKLQNFDGYILVGGFSYEDRSRAGIIAALDPVIQAIKEQGAQGKPVLGICNGAQILVEAGLVPDLANHQSGLTLTENKRIFEGKILGTGFYNSWVNLRLSDEYQVNAFTRHLSLQQIIKLPIAHGEGRFVMPETTLTALIREGLNLFQYCDEKGDIVDNFPINPNGSVSNIAAISNQAGNILAMMPHPERTANGDPIFHSMHDYIKEGKRGQRYISKSVSSCMIPQTFSLPSQRYECLTRLIIADNHALTVEKTLRNMGLPVTVRRFKHWEIECDSEETLKKIKHTGVLFCERKEQEVLFIEPAEQVCSYLIRAKEDLIGQQALATLKTHYAIALREIKHGIVWQFKSDNGNIAEFKDTIFSTNIMGNQYAHECFQYDELLSATSGSNSILSKTNPFAHQL</sequence>
<dbReference type="EC" id="6.3.5.3" evidence="8"/>
<name>A0A222P4S2_9GAMM</name>
<dbReference type="PANTHER" id="PTHR47552:SF1">
    <property type="entry name" value="PHOSPHORIBOSYLFORMYLGLYCINAMIDINE SYNTHASE SUBUNIT PURQ"/>
    <property type="match status" value="1"/>
</dbReference>
<dbReference type="Gene3D" id="3.40.50.880">
    <property type="match status" value="1"/>
</dbReference>
<reference evidence="9" key="1">
    <citation type="submission" date="2016-07" db="EMBL/GenBank/DDBJ databases">
        <authorList>
            <person name="Florea S."/>
            <person name="Webb J.S."/>
            <person name="Jaromczyk J."/>
            <person name="Schardl C.L."/>
        </authorList>
    </citation>
    <scope>NUCLEOTIDE SEQUENCE [LARGE SCALE GENOMIC DNA]</scope>
    <source>
        <strain evidence="9">CDC-D5610</strain>
    </source>
</reference>
<dbReference type="Pfam" id="PF13507">
    <property type="entry name" value="GATase_5"/>
    <property type="match status" value="1"/>
</dbReference>
<dbReference type="SMART" id="SM01211">
    <property type="entry name" value="GATase_5"/>
    <property type="match status" value="1"/>
</dbReference>
<dbReference type="PANTHER" id="PTHR47552">
    <property type="entry name" value="PHOSPHORIBOSYLFORMYLGLYCINAMIDINE SYNTHASE SUBUNIT PURQ"/>
    <property type="match status" value="1"/>
</dbReference>
<dbReference type="KEGG" id="lcd:clem_11545"/>
<gene>
    <name evidence="8" type="primary">purQ</name>
    <name evidence="8" type="ORF">clem_11545</name>
</gene>
<evidence type="ECO:0000313" key="8">
    <source>
        <dbReference type="EMBL" id="ASQ46846.1"/>
    </source>
</evidence>
<dbReference type="GO" id="GO:0005524">
    <property type="term" value="F:ATP binding"/>
    <property type="evidence" value="ECO:0007669"/>
    <property type="project" value="UniProtKB-KW"/>
</dbReference>
<keyword evidence="6" id="KW-0067">ATP-binding</keyword>
<keyword evidence="7" id="KW-0315">Glutamine amidotransferase</keyword>
<dbReference type="RefSeq" id="WP_094091666.1">
    <property type="nucleotide sequence ID" value="NZ_CP016397.1"/>
</dbReference>
<dbReference type="GO" id="GO:0004642">
    <property type="term" value="F:phosphoribosylformylglycinamidine synthase activity"/>
    <property type="evidence" value="ECO:0007669"/>
    <property type="project" value="UniProtKB-EC"/>
</dbReference>
<dbReference type="InterPro" id="IPR029062">
    <property type="entry name" value="Class_I_gatase-like"/>
</dbReference>
<evidence type="ECO:0000256" key="4">
    <source>
        <dbReference type="ARBA" id="ARBA00022755"/>
    </source>
</evidence>
<dbReference type="Proteomes" id="UP000201728">
    <property type="component" value="Chromosome"/>
</dbReference>
<dbReference type="AlphaFoldDB" id="A0A222P4S2"/>
<accession>A0A222P4S2</accession>
<keyword evidence="9" id="KW-1185">Reference proteome</keyword>
<evidence type="ECO:0000256" key="5">
    <source>
        <dbReference type="ARBA" id="ARBA00022801"/>
    </source>
</evidence>
<evidence type="ECO:0000313" key="9">
    <source>
        <dbReference type="Proteomes" id="UP000201728"/>
    </source>
</evidence>
<dbReference type="InterPro" id="IPR010075">
    <property type="entry name" value="PRibForGlyAmidine_synth_PurQ"/>
</dbReference>
<evidence type="ECO:0000256" key="1">
    <source>
        <dbReference type="ARBA" id="ARBA00022490"/>
    </source>
</evidence>
<proteinExistence type="predicted"/>
<dbReference type="EMBL" id="CP016397">
    <property type="protein sequence ID" value="ASQ46846.1"/>
    <property type="molecule type" value="Genomic_DNA"/>
</dbReference>
<dbReference type="PROSITE" id="PS51273">
    <property type="entry name" value="GATASE_TYPE_1"/>
    <property type="match status" value="1"/>
</dbReference>
<dbReference type="NCBIfam" id="TIGR01737">
    <property type="entry name" value="FGAM_synth_I"/>
    <property type="match status" value="1"/>
</dbReference>
<dbReference type="OrthoDB" id="9804441at2"/>
<organism evidence="8 9">
    <name type="scientific">Legionella clemsonensis</name>
    <dbReference type="NCBI Taxonomy" id="1867846"/>
    <lineage>
        <taxon>Bacteria</taxon>
        <taxon>Pseudomonadati</taxon>
        <taxon>Pseudomonadota</taxon>
        <taxon>Gammaproteobacteria</taxon>
        <taxon>Legionellales</taxon>
        <taxon>Legionellaceae</taxon>
        <taxon>Legionella</taxon>
    </lineage>
</organism>
<keyword evidence="4" id="KW-0658">Purine biosynthesis</keyword>
<keyword evidence="1" id="KW-0963">Cytoplasm</keyword>
<evidence type="ECO:0000256" key="7">
    <source>
        <dbReference type="ARBA" id="ARBA00022962"/>
    </source>
</evidence>
<evidence type="ECO:0000256" key="6">
    <source>
        <dbReference type="ARBA" id="ARBA00022840"/>
    </source>
</evidence>
<evidence type="ECO:0000256" key="2">
    <source>
        <dbReference type="ARBA" id="ARBA00022598"/>
    </source>
</evidence>
<dbReference type="SUPFAM" id="SSF52317">
    <property type="entry name" value="Class I glutamine amidotransferase-like"/>
    <property type="match status" value="1"/>
</dbReference>
<keyword evidence="5" id="KW-0378">Hydrolase</keyword>
<protein>
    <submittedName>
        <fullName evidence="8">Phosphoribosylformylglycinamidine synthase 1</fullName>
        <ecNumber evidence="8">6.3.5.3</ecNumber>
    </submittedName>
</protein>
<keyword evidence="2 8" id="KW-0436">Ligase</keyword>
<dbReference type="GO" id="GO:0016787">
    <property type="term" value="F:hydrolase activity"/>
    <property type="evidence" value="ECO:0007669"/>
    <property type="project" value="UniProtKB-KW"/>
</dbReference>
<dbReference type="GO" id="GO:0006189">
    <property type="term" value="P:'de novo' IMP biosynthetic process"/>
    <property type="evidence" value="ECO:0007669"/>
    <property type="project" value="InterPro"/>
</dbReference>
<evidence type="ECO:0000256" key="3">
    <source>
        <dbReference type="ARBA" id="ARBA00022741"/>
    </source>
</evidence>